<dbReference type="AlphaFoldDB" id="A0A559K359"/>
<feature type="non-terminal residue" evidence="2">
    <location>
        <position position="1"/>
    </location>
</feature>
<gene>
    <name evidence="2" type="ORF">FPZ49_28715</name>
</gene>
<organism evidence="2 3">
    <name type="scientific">Paenibacillus cremeus</name>
    <dbReference type="NCBI Taxonomy" id="2163881"/>
    <lineage>
        <taxon>Bacteria</taxon>
        <taxon>Bacillati</taxon>
        <taxon>Bacillota</taxon>
        <taxon>Bacilli</taxon>
        <taxon>Bacillales</taxon>
        <taxon>Paenibacillaceae</taxon>
        <taxon>Paenibacillus</taxon>
    </lineage>
</organism>
<dbReference type="Pfam" id="PF13546">
    <property type="entry name" value="DDE_5"/>
    <property type="match status" value="1"/>
</dbReference>
<accession>A0A559K359</accession>
<dbReference type="EMBL" id="VNJI01000052">
    <property type="protein sequence ID" value="TVY06581.1"/>
    <property type="molecule type" value="Genomic_DNA"/>
</dbReference>
<dbReference type="InterPro" id="IPR012337">
    <property type="entry name" value="RNaseH-like_sf"/>
</dbReference>
<protein>
    <submittedName>
        <fullName evidence="2">Transposase</fullName>
    </submittedName>
</protein>
<proteinExistence type="predicted"/>
<dbReference type="OrthoDB" id="29496at2"/>
<dbReference type="RefSeq" id="WP_144853685.1">
    <property type="nucleotide sequence ID" value="NZ_VNJI01000052.1"/>
</dbReference>
<keyword evidence="3" id="KW-1185">Reference proteome</keyword>
<name>A0A559K359_9BACL</name>
<evidence type="ECO:0000259" key="1">
    <source>
        <dbReference type="Pfam" id="PF13546"/>
    </source>
</evidence>
<sequence length="319" mass="36782">RVHDHTTGRFVRGYNMLTLGWSDGFSFAPIDFVMLSSAKLANRFCEMKETLSKRTQGFKRRMEAFSRKPDAVVELLKRAIQAGFAADFVLMDSWFTQAPLLRNLMSQGLHVIGMVKDMKQRYVQSDKLLTLKELYQALPRSTKSDVLGSVLVHTPCGLALRLVFVQNRNCRREWLVILSTDIELSDTEIVRIYGMRWSIETFFKFTKSHLKLGTEFQGRSFDSLVCHTTIVFSRYLLLEWERRTNQDARSLGGLFFLFADEVRELDFKSALQQVVAFFLELSQTKTKREKSTLISQVQQWIAGLPSYIKVLLADISCES</sequence>
<evidence type="ECO:0000313" key="3">
    <source>
        <dbReference type="Proteomes" id="UP000317036"/>
    </source>
</evidence>
<comment type="caution">
    <text evidence="2">The sequence shown here is derived from an EMBL/GenBank/DDBJ whole genome shotgun (WGS) entry which is preliminary data.</text>
</comment>
<dbReference type="Gene3D" id="3.90.350.10">
    <property type="entry name" value="Transposase Inhibitor Protein From Tn5, Chain A, domain 1"/>
    <property type="match status" value="1"/>
</dbReference>
<feature type="domain" description="Transposase IS701-like DDE" evidence="1">
    <location>
        <begin position="1"/>
        <end position="124"/>
    </location>
</feature>
<evidence type="ECO:0000313" key="2">
    <source>
        <dbReference type="EMBL" id="TVY06581.1"/>
    </source>
</evidence>
<dbReference type="SUPFAM" id="SSF53098">
    <property type="entry name" value="Ribonuclease H-like"/>
    <property type="match status" value="1"/>
</dbReference>
<dbReference type="Proteomes" id="UP000317036">
    <property type="component" value="Unassembled WGS sequence"/>
</dbReference>
<reference evidence="2 3" key="1">
    <citation type="submission" date="2019-07" db="EMBL/GenBank/DDBJ databases">
        <authorList>
            <person name="Kim J."/>
        </authorList>
    </citation>
    <scope>NUCLEOTIDE SEQUENCE [LARGE SCALE GENOMIC DNA]</scope>
    <source>
        <strain evidence="2 3">JC52</strain>
    </source>
</reference>
<dbReference type="InterPro" id="IPR038721">
    <property type="entry name" value="IS701-like_DDE_dom"/>
</dbReference>